<dbReference type="EMBL" id="JAOQAZ010000022">
    <property type="protein sequence ID" value="KAJ4254513.1"/>
    <property type="molecule type" value="Genomic_DNA"/>
</dbReference>
<protein>
    <submittedName>
        <fullName evidence="1">Uncharacterized protein</fullName>
    </submittedName>
</protein>
<gene>
    <name evidence="1" type="ORF">NW762_010112</name>
</gene>
<organism evidence="1 2">
    <name type="scientific">Fusarium torreyae</name>
    <dbReference type="NCBI Taxonomy" id="1237075"/>
    <lineage>
        <taxon>Eukaryota</taxon>
        <taxon>Fungi</taxon>
        <taxon>Dikarya</taxon>
        <taxon>Ascomycota</taxon>
        <taxon>Pezizomycotina</taxon>
        <taxon>Sordariomycetes</taxon>
        <taxon>Hypocreomycetidae</taxon>
        <taxon>Hypocreales</taxon>
        <taxon>Nectriaceae</taxon>
        <taxon>Fusarium</taxon>
    </lineage>
</organism>
<evidence type="ECO:0000313" key="2">
    <source>
        <dbReference type="Proteomes" id="UP001152049"/>
    </source>
</evidence>
<name>A0A9W8RVB2_9HYPO</name>
<proteinExistence type="predicted"/>
<dbReference type="AlphaFoldDB" id="A0A9W8RVB2"/>
<accession>A0A9W8RVB2</accession>
<evidence type="ECO:0000313" key="1">
    <source>
        <dbReference type="EMBL" id="KAJ4254513.1"/>
    </source>
</evidence>
<keyword evidence="2" id="KW-1185">Reference proteome</keyword>
<sequence>MDFRREWILSEVAPTIQDLEQVNGYHLDEAICLINYLEGKLSAHSAAEQITAAVLHEADPPGELYRIWALLGNACQVLGNDFEKLLDLLGAIQRLDQTDEIDWTQLPGFRYCWNELFGNLPEMDWNIDEQRDFEGNEDNLRSLFKTVGTVEAGLFVREIGGFTKFWGYNILNLICSARFGLEVFITQIHAWLEIAGPKLAATIQPHQVKSYTRAVKGRPDKTYEIQATMAEHWEHWKKTFLQVSHDEGFLSAEARQLAAECYDMVKKQAIKMPWSE</sequence>
<dbReference type="Proteomes" id="UP001152049">
    <property type="component" value="Unassembled WGS sequence"/>
</dbReference>
<comment type="caution">
    <text evidence="1">The sequence shown here is derived from an EMBL/GenBank/DDBJ whole genome shotgun (WGS) entry which is preliminary data.</text>
</comment>
<dbReference type="OrthoDB" id="5392447at2759"/>
<reference evidence="1" key="1">
    <citation type="submission" date="2022-09" db="EMBL/GenBank/DDBJ databases">
        <title>Fusarium specimens isolated from Avocado Roots.</title>
        <authorList>
            <person name="Stajich J."/>
            <person name="Roper C."/>
            <person name="Heimlech-Rivalta G."/>
        </authorList>
    </citation>
    <scope>NUCLEOTIDE SEQUENCE</scope>
    <source>
        <strain evidence="1">CF00136</strain>
    </source>
</reference>